<dbReference type="GO" id="GO:0009007">
    <property type="term" value="F:site-specific DNA-methyltransferase (adenine-specific) activity"/>
    <property type="evidence" value="ECO:0007669"/>
    <property type="project" value="UniProtKB-UniRule"/>
</dbReference>
<dbReference type="InterPro" id="IPR012263">
    <property type="entry name" value="M_m6A_EcoRV"/>
</dbReference>
<comment type="catalytic activity">
    <reaction evidence="6 8">
        <text>a 2'-deoxyadenosine in DNA + S-adenosyl-L-methionine = an N(6)-methyl-2'-deoxyadenosine in DNA + S-adenosyl-L-homocysteine + H(+)</text>
        <dbReference type="Rhea" id="RHEA:15197"/>
        <dbReference type="Rhea" id="RHEA-COMP:12418"/>
        <dbReference type="Rhea" id="RHEA-COMP:12419"/>
        <dbReference type="ChEBI" id="CHEBI:15378"/>
        <dbReference type="ChEBI" id="CHEBI:57856"/>
        <dbReference type="ChEBI" id="CHEBI:59789"/>
        <dbReference type="ChEBI" id="CHEBI:90615"/>
        <dbReference type="ChEBI" id="CHEBI:90616"/>
        <dbReference type="EC" id="2.1.1.72"/>
    </reaction>
</comment>
<organism evidence="9 10">
    <name type="scientific">Mariniphaga anaerophila</name>
    <dbReference type="NCBI Taxonomy" id="1484053"/>
    <lineage>
        <taxon>Bacteria</taxon>
        <taxon>Pseudomonadati</taxon>
        <taxon>Bacteroidota</taxon>
        <taxon>Bacteroidia</taxon>
        <taxon>Marinilabiliales</taxon>
        <taxon>Prolixibacteraceae</taxon>
        <taxon>Mariniphaga</taxon>
    </lineage>
</organism>
<dbReference type="STRING" id="1484053.SAMN05444274_101544"/>
<dbReference type="GO" id="GO:0006298">
    <property type="term" value="P:mismatch repair"/>
    <property type="evidence" value="ECO:0007669"/>
    <property type="project" value="TreeGrafter"/>
</dbReference>
<comment type="similarity">
    <text evidence="1 8">Belongs to the N(4)/N(6)-methyltransferase family.</text>
</comment>
<keyword evidence="3 8" id="KW-0489">Methyltransferase</keyword>
<dbReference type="EMBL" id="FQUM01000001">
    <property type="protein sequence ID" value="SHE50670.1"/>
    <property type="molecule type" value="Genomic_DNA"/>
</dbReference>
<dbReference type="InterPro" id="IPR029063">
    <property type="entry name" value="SAM-dependent_MTases_sf"/>
</dbReference>
<keyword evidence="5 8" id="KW-0949">S-adenosyl-L-methionine</keyword>
<dbReference type="PRINTS" id="PR00505">
    <property type="entry name" value="D12N6MTFRASE"/>
</dbReference>
<dbReference type="PANTHER" id="PTHR30481">
    <property type="entry name" value="DNA ADENINE METHYLASE"/>
    <property type="match status" value="1"/>
</dbReference>
<dbReference type="Proteomes" id="UP000184164">
    <property type="component" value="Unassembled WGS sequence"/>
</dbReference>
<dbReference type="RefSeq" id="WP_072998643.1">
    <property type="nucleotide sequence ID" value="NZ_FQUM01000001.1"/>
</dbReference>
<dbReference type="InterPro" id="IPR023095">
    <property type="entry name" value="Ade_MeTrfase_dom_2"/>
</dbReference>
<evidence type="ECO:0000256" key="5">
    <source>
        <dbReference type="ARBA" id="ARBA00022691"/>
    </source>
</evidence>
<dbReference type="GO" id="GO:1904047">
    <property type="term" value="F:S-adenosyl-L-methionine binding"/>
    <property type="evidence" value="ECO:0007669"/>
    <property type="project" value="TreeGrafter"/>
</dbReference>
<dbReference type="PROSITE" id="PS00092">
    <property type="entry name" value="N6_MTASE"/>
    <property type="match status" value="1"/>
</dbReference>
<evidence type="ECO:0000256" key="6">
    <source>
        <dbReference type="ARBA" id="ARBA00047942"/>
    </source>
</evidence>
<dbReference type="GO" id="GO:0032259">
    <property type="term" value="P:methylation"/>
    <property type="evidence" value="ECO:0007669"/>
    <property type="project" value="UniProtKB-KW"/>
</dbReference>
<reference evidence="10" key="1">
    <citation type="submission" date="2016-11" db="EMBL/GenBank/DDBJ databases">
        <authorList>
            <person name="Varghese N."/>
            <person name="Submissions S."/>
        </authorList>
    </citation>
    <scope>NUCLEOTIDE SEQUENCE [LARGE SCALE GENOMIC DNA]</scope>
    <source>
        <strain evidence="10">DSM 26910</strain>
    </source>
</reference>
<evidence type="ECO:0000256" key="3">
    <source>
        <dbReference type="ARBA" id="ARBA00022603"/>
    </source>
</evidence>
<sequence length="288" mass="33406">MKTNIKPLVKWAGGKTKLLPQLSGLFPPDIEDYDTFIEPFVGGGAVLFYMLRTYPKIKNVVINDINQKLMNVYFTVKENPLEIIAELQKLQNQYWELNELEQKEFYLKKRDRFNFCTSSPLENAVLFIFLNKTCFNGLYRENKKGHFNVPFGKYVKPVICNRDTIINLSALLQKITILNNDYANIIGNLKGKTFIYFDPPYRPLSKTSAFTSYTSDGFDDTQQKRLASFCHFLDFDSKWMLSNSSGIGDNFFQTQYNGFKFRQLKARRSISANAKSRGQVQELLITNY</sequence>
<dbReference type="OrthoDB" id="9805629at2"/>
<feature type="binding site" evidence="7">
    <location>
        <position position="11"/>
    </location>
    <ligand>
        <name>S-adenosyl-L-methionine</name>
        <dbReference type="ChEBI" id="CHEBI:59789"/>
    </ligand>
</feature>
<dbReference type="Pfam" id="PF02086">
    <property type="entry name" value="MethyltransfD12"/>
    <property type="match status" value="1"/>
</dbReference>
<accession>A0A1M4U1X9</accession>
<dbReference type="Gene3D" id="1.10.1020.10">
    <property type="entry name" value="Adenine-specific Methyltransferase, Domain 2"/>
    <property type="match status" value="1"/>
</dbReference>
<evidence type="ECO:0000256" key="1">
    <source>
        <dbReference type="ARBA" id="ARBA00006594"/>
    </source>
</evidence>
<gene>
    <name evidence="9" type="ORF">SAMN05444274_101544</name>
</gene>
<dbReference type="EC" id="2.1.1.72" evidence="2 8"/>
<dbReference type="Gene3D" id="3.40.50.150">
    <property type="entry name" value="Vaccinia Virus protein VP39"/>
    <property type="match status" value="1"/>
</dbReference>
<feature type="binding site" evidence="7">
    <location>
        <position position="64"/>
    </location>
    <ligand>
        <name>S-adenosyl-L-methionine</name>
        <dbReference type="ChEBI" id="CHEBI:59789"/>
    </ligand>
</feature>
<dbReference type="SUPFAM" id="SSF53335">
    <property type="entry name" value="S-adenosyl-L-methionine-dependent methyltransferases"/>
    <property type="match status" value="1"/>
</dbReference>
<evidence type="ECO:0000256" key="2">
    <source>
        <dbReference type="ARBA" id="ARBA00011900"/>
    </source>
</evidence>
<dbReference type="InterPro" id="IPR002052">
    <property type="entry name" value="DNA_methylase_N6_adenine_CS"/>
</dbReference>
<evidence type="ECO:0000256" key="8">
    <source>
        <dbReference type="RuleBase" id="RU361257"/>
    </source>
</evidence>
<evidence type="ECO:0000313" key="9">
    <source>
        <dbReference type="EMBL" id="SHE50670.1"/>
    </source>
</evidence>
<keyword evidence="4 8" id="KW-0808">Transferase</keyword>
<keyword evidence="10" id="KW-1185">Reference proteome</keyword>
<dbReference type="GO" id="GO:0009307">
    <property type="term" value="P:DNA restriction-modification system"/>
    <property type="evidence" value="ECO:0007669"/>
    <property type="project" value="InterPro"/>
</dbReference>
<evidence type="ECO:0000256" key="4">
    <source>
        <dbReference type="ARBA" id="ARBA00022679"/>
    </source>
</evidence>
<feature type="binding site" evidence="7">
    <location>
        <position position="15"/>
    </location>
    <ligand>
        <name>S-adenosyl-L-methionine</name>
        <dbReference type="ChEBI" id="CHEBI:59789"/>
    </ligand>
</feature>
<name>A0A1M4U1X9_9BACT</name>
<proteinExistence type="inferred from homology"/>
<protein>
    <recommendedName>
        <fullName evidence="2 8">Site-specific DNA-methyltransferase (adenine-specific)</fullName>
        <ecNumber evidence="2 8">2.1.1.72</ecNumber>
    </recommendedName>
</protein>
<evidence type="ECO:0000256" key="7">
    <source>
        <dbReference type="PIRSR" id="PIRSR000398-1"/>
    </source>
</evidence>
<evidence type="ECO:0000313" key="10">
    <source>
        <dbReference type="Proteomes" id="UP000184164"/>
    </source>
</evidence>
<dbReference type="NCBIfam" id="TIGR00571">
    <property type="entry name" value="dam"/>
    <property type="match status" value="1"/>
</dbReference>
<dbReference type="PANTHER" id="PTHR30481:SF3">
    <property type="entry name" value="DNA ADENINE METHYLASE"/>
    <property type="match status" value="1"/>
</dbReference>
<dbReference type="PIRSF" id="PIRSF000398">
    <property type="entry name" value="M_m6A_EcoRV"/>
    <property type="match status" value="1"/>
</dbReference>
<dbReference type="AlphaFoldDB" id="A0A1M4U1X9"/>
<dbReference type="GO" id="GO:0043565">
    <property type="term" value="F:sequence-specific DNA binding"/>
    <property type="evidence" value="ECO:0007669"/>
    <property type="project" value="TreeGrafter"/>
</dbReference>
<dbReference type="InterPro" id="IPR012327">
    <property type="entry name" value="MeTrfase_D12"/>
</dbReference>
<feature type="binding site" evidence="7">
    <location>
        <position position="198"/>
    </location>
    <ligand>
        <name>S-adenosyl-L-methionine</name>
        <dbReference type="ChEBI" id="CHEBI:59789"/>
    </ligand>
</feature>